<dbReference type="VEuPathDB" id="FungiDB:G647_10315"/>
<name>V9DIG2_9EURO</name>
<dbReference type="RefSeq" id="XP_008724528.1">
    <property type="nucleotide sequence ID" value="XM_008726306.1"/>
</dbReference>
<feature type="transmembrane region" description="Helical" evidence="1">
    <location>
        <begin position="28"/>
        <end position="48"/>
    </location>
</feature>
<keyword evidence="1" id="KW-1133">Transmembrane helix</keyword>
<organism evidence="2 3">
    <name type="scientific">Cladophialophora carrionii CBS 160.54</name>
    <dbReference type="NCBI Taxonomy" id="1279043"/>
    <lineage>
        <taxon>Eukaryota</taxon>
        <taxon>Fungi</taxon>
        <taxon>Dikarya</taxon>
        <taxon>Ascomycota</taxon>
        <taxon>Pezizomycotina</taxon>
        <taxon>Eurotiomycetes</taxon>
        <taxon>Chaetothyriomycetidae</taxon>
        <taxon>Chaetothyriales</taxon>
        <taxon>Herpotrichiellaceae</taxon>
        <taxon>Cladophialophora</taxon>
    </lineage>
</organism>
<proteinExistence type="predicted"/>
<keyword evidence="1" id="KW-0812">Transmembrane</keyword>
<accession>V9DIG2</accession>
<dbReference type="AlphaFoldDB" id="V9DIG2"/>
<dbReference type="HOGENOM" id="CLU_2831002_0_0_1"/>
<dbReference type="Proteomes" id="UP000030678">
    <property type="component" value="Unassembled WGS sequence"/>
</dbReference>
<dbReference type="EMBL" id="KB822701">
    <property type="protein sequence ID" value="ETI26655.1"/>
    <property type="molecule type" value="Genomic_DNA"/>
</dbReference>
<gene>
    <name evidence="2" type="ORF">G647_10315</name>
</gene>
<protein>
    <submittedName>
        <fullName evidence="2">Uncharacterized protein</fullName>
    </submittedName>
</protein>
<evidence type="ECO:0000313" key="3">
    <source>
        <dbReference type="Proteomes" id="UP000030678"/>
    </source>
</evidence>
<reference evidence="2 3" key="1">
    <citation type="submission" date="2013-03" db="EMBL/GenBank/DDBJ databases">
        <title>The Genome Sequence of Cladophialophora carrionii CBS 160.54.</title>
        <authorList>
            <consortium name="The Broad Institute Genomics Platform"/>
            <person name="Cuomo C."/>
            <person name="de Hoog S."/>
            <person name="Gorbushina A."/>
            <person name="Walker B."/>
            <person name="Young S.K."/>
            <person name="Zeng Q."/>
            <person name="Gargeya S."/>
            <person name="Fitzgerald M."/>
            <person name="Haas B."/>
            <person name="Abouelleil A."/>
            <person name="Allen A.W."/>
            <person name="Alvarado L."/>
            <person name="Arachchi H.M."/>
            <person name="Berlin A.M."/>
            <person name="Chapman S.B."/>
            <person name="Gainer-Dewar J."/>
            <person name="Goldberg J."/>
            <person name="Griggs A."/>
            <person name="Gujja S."/>
            <person name="Hansen M."/>
            <person name="Howarth C."/>
            <person name="Imamovic A."/>
            <person name="Ireland A."/>
            <person name="Larimer J."/>
            <person name="McCowan C."/>
            <person name="Murphy C."/>
            <person name="Pearson M."/>
            <person name="Poon T.W."/>
            <person name="Priest M."/>
            <person name="Roberts A."/>
            <person name="Saif S."/>
            <person name="Shea T."/>
            <person name="Sisk P."/>
            <person name="Sykes S."/>
            <person name="Wortman J."/>
            <person name="Nusbaum C."/>
            <person name="Birren B."/>
        </authorList>
    </citation>
    <scope>NUCLEOTIDE SEQUENCE [LARGE SCALE GENOMIC DNA]</scope>
    <source>
        <strain evidence="2 3">CBS 160.54</strain>
    </source>
</reference>
<evidence type="ECO:0000256" key="1">
    <source>
        <dbReference type="SAM" id="Phobius"/>
    </source>
</evidence>
<evidence type="ECO:0000313" key="2">
    <source>
        <dbReference type="EMBL" id="ETI26655.1"/>
    </source>
</evidence>
<keyword evidence="1" id="KW-0472">Membrane</keyword>
<dbReference type="GeneID" id="19988808"/>
<sequence>MAEIFGQLLSIMGANIYDNGPRYVKGHATARAFSWLSVLIASVLMVVLRRQNKKLVDILQDYARRR</sequence>